<evidence type="ECO:0000256" key="1">
    <source>
        <dbReference type="SAM" id="Coils"/>
    </source>
</evidence>
<evidence type="ECO:0000313" key="3">
    <source>
        <dbReference type="Proteomes" id="UP000267246"/>
    </source>
</evidence>
<name>A0A3M0A2E6_9BACT</name>
<dbReference type="Proteomes" id="UP000267246">
    <property type="component" value="Unassembled WGS sequence"/>
</dbReference>
<keyword evidence="3" id="KW-1185">Reference proteome</keyword>
<evidence type="ECO:0000313" key="2">
    <source>
        <dbReference type="EMBL" id="RMA79153.1"/>
    </source>
</evidence>
<comment type="caution">
    <text evidence="2">The sequence shown here is derived from an EMBL/GenBank/DDBJ whole genome shotgun (WGS) entry which is preliminary data.</text>
</comment>
<organism evidence="2 3">
    <name type="scientific">Metamycoplasma subdolum</name>
    <dbReference type="NCBI Taxonomy" id="92407"/>
    <lineage>
        <taxon>Bacteria</taxon>
        <taxon>Bacillati</taxon>
        <taxon>Mycoplasmatota</taxon>
        <taxon>Mycoplasmoidales</taxon>
        <taxon>Metamycoplasmataceae</taxon>
        <taxon>Metamycoplasma</taxon>
    </lineage>
</organism>
<proteinExistence type="predicted"/>
<gene>
    <name evidence="2" type="ORF">JN00_0003</name>
</gene>
<accession>A0A3M0A2E6</accession>
<protein>
    <submittedName>
        <fullName evidence="2">Uncharacterized protein</fullName>
    </submittedName>
</protein>
<dbReference type="AlphaFoldDB" id="A0A3M0A2E6"/>
<feature type="coiled-coil region" evidence="1">
    <location>
        <begin position="18"/>
        <end position="49"/>
    </location>
</feature>
<keyword evidence="1" id="KW-0175">Coiled coil</keyword>
<sequence length="56" mass="6292">LQKGKKVIEEQYVTKYGQEVEKAKLVSKEEEVDKAKQDLQDALATLESSIVVGIKE</sequence>
<reference evidence="2 3" key="1">
    <citation type="submission" date="2018-10" db="EMBL/GenBank/DDBJ databases">
        <title>Genomic Encyclopedia of Archaeal and Bacterial Type Strains, Phase II (KMG-II): from individual species to whole genera.</title>
        <authorList>
            <person name="Goeker M."/>
        </authorList>
    </citation>
    <scope>NUCLEOTIDE SEQUENCE [LARGE SCALE GENOMIC DNA]</scope>
    <source>
        <strain evidence="2 3">ATCC 29870</strain>
    </source>
</reference>
<dbReference type="EMBL" id="REFI01000002">
    <property type="protein sequence ID" value="RMA79153.1"/>
    <property type="molecule type" value="Genomic_DNA"/>
</dbReference>
<feature type="non-terminal residue" evidence="2">
    <location>
        <position position="1"/>
    </location>
</feature>